<dbReference type="AlphaFoldDB" id="A0AA39I2H3"/>
<dbReference type="InterPro" id="IPR001357">
    <property type="entry name" value="BRCT_dom"/>
</dbReference>
<reference evidence="4" key="1">
    <citation type="submission" date="2023-06" db="EMBL/GenBank/DDBJ databases">
        <title>Genomic analysis of the entomopathogenic nematode Steinernema hermaphroditum.</title>
        <authorList>
            <person name="Schwarz E.M."/>
            <person name="Heppert J.K."/>
            <person name="Baniya A."/>
            <person name="Schwartz H.T."/>
            <person name="Tan C.-H."/>
            <person name="Antoshechkin I."/>
            <person name="Sternberg P.W."/>
            <person name="Goodrich-Blair H."/>
            <person name="Dillman A.R."/>
        </authorList>
    </citation>
    <scope>NUCLEOTIDE SEQUENCE</scope>
    <source>
        <strain evidence="4">PS9179</strain>
        <tissue evidence="4">Whole animal</tissue>
    </source>
</reference>
<dbReference type="Gene3D" id="3.40.50.10190">
    <property type="entry name" value="BRCT domain"/>
    <property type="match status" value="1"/>
</dbReference>
<sequence length="407" mass="45317">MSTQRRSKRFARETSDDVASKRSRDEQEEETVDVRELLKAIEALKKSHKALEDRVKELETKLSDGTTVSLLSTPPPQNDHISEFVTPKSTKAKSPAPGPSHHRTSSSGTPQKTPKKTSENVLPETPKSSLRPRRNVGEVATPRRLSGRPLRSVTRNTMDYSQHESEESDDDEYKDAEKGDGSASPSDYDVSDSATEPTSDSDDFVKTKRRNSVRASLNGGDRRRSTRNQLAVFIQNVSKNGPNLHRIVSSLGGTVVDDVQKATHYVADHIDETVEFASALALHIPMVTSSWLTRGEGALSRSAYAKFLLHDLPAEEELELDMETAMELSVFPFAEIAFAAGEKREEVKKIVECCQGRFVDTVAEMSSGFYVTDEPSTLQNKKVRCVDYATFYRAVCRQNLKFLSSKK</sequence>
<feature type="compositionally biased region" description="Polar residues" evidence="2">
    <location>
        <begin position="63"/>
        <end position="72"/>
    </location>
</feature>
<dbReference type="Proteomes" id="UP001175271">
    <property type="component" value="Unassembled WGS sequence"/>
</dbReference>
<feature type="compositionally biased region" description="Basic and acidic residues" evidence="2">
    <location>
        <begin position="10"/>
        <end position="25"/>
    </location>
</feature>
<organism evidence="4 5">
    <name type="scientific">Steinernema hermaphroditum</name>
    <dbReference type="NCBI Taxonomy" id="289476"/>
    <lineage>
        <taxon>Eukaryota</taxon>
        <taxon>Metazoa</taxon>
        <taxon>Ecdysozoa</taxon>
        <taxon>Nematoda</taxon>
        <taxon>Chromadorea</taxon>
        <taxon>Rhabditida</taxon>
        <taxon>Tylenchina</taxon>
        <taxon>Panagrolaimomorpha</taxon>
        <taxon>Strongyloidoidea</taxon>
        <taxon>Steinernematidae</taxon>
        <taxon>Steinernema</taxon>
    </lineage>
</organism>
<feature type="coiled-coil region" evidence="1">
    <location>
        <begin position="34"/>
        <end position="61"/>
    </location>
</feature>
<dbReference type="Pfam" id="PF00533">
    <property type="entry name" value="BRCT"/>
    <property type="match status" value="1"/>
</dbReference>
<accession>A0AA39I2H3</accession>
<protein>
    <recommendedName>
        <fullName evidence="3">BRCT domain-containing protein</fullName>
    </recommendedName>
</protein>
<dbReference type="CDD" id="cd17744">
    <property type="entry name" value="BRCT_MDC1_rpt1"/>
    <property type="match status" value="1"/>
</dbReference>
<evidence type="ECO:0000256" key="1">
    <source>
        <dbReference type="SAM" id="Coils"/>
    </source>
</evidence>
<gene>
    <name evidence="4" type="ORF">QR680_012016</name>
</gene>
<dbReference type="PROSITE" id="PS50172">
    <property type="entry name" value="BRCT"/>
    <property type="match status" value="1"/>
</dbReference>
<evidence type="ECO:0000313" key="5">
    <source>
        <dbReference type="Proteomes" id="UP001175271"/>
    </source>
</evidence>
<feature type="region of interest" description="Disordered" evidence="2">
    <location>
        <begin position="1"/>
        <end position="32"/>
    </location>
</feature>
<name>A0AA39I2H3_9BILA</name>
<proteinExistence type="predicted"/>
<keyword evidence="1" id="KW-0175">Coiled coil</keyword>
<feature type="region of interest" description="Disordered" evidence="2">
    <location>
        <begin position="61"/>
        <end position="224"/>
    </location>
</feature>
<keyword evidence="5" id="KW-1185">Reference proteome</keyword>
<dbReference type="SUPFAM" id="SSF52113">
    <property type="entry name" value="BRCT domain"/>
    <property type="match status" value="1"/>
</dbReference>
<evidence type="ECO:0000259" key="3">
    <source>
        <dbReference type="PROSITE" id="PS50172"/>
    </source>
</evidence>
<dbReference type="InterPro" id="IPR036420">
    <property type="entry name" value="BRCT_dom_sf"/>
</dbReference>
<evidence type="ECO:0000313" key="4">
    <source>
        <dbReference type="EMBL" id="KAK0415589.1"/>
    </source>
</evidence>
<dbReference type="EMBL" id="JAUCMV010000002">
    <property type="protein sequence ID" value="KAK0415589.1"/>
    <property type="molecule type" value="Genomic_DNA"/>
</dbReference>
<evidence type="ECO:0000256" key="2">
    <source>
        <dbReference type="SAM" id="MobiDB-lite"/>
    </source>
</evidence>
<feature type="domain" description="BRCT" evidence="3">
    <location>
        <begin position="244"/>
        <end position="294"/>
    </location>
</feature>
<comment type="caution">
    <text evidence="4">The sequence shown here is derived from an EMBL/GenBank/DDBJ whole genome shotgun (WGS) entry which is preliminary data.</text>
</comment>